<dbReference type="EMBL" id="DUZY01000001">
    <property type="protein sequence ID" value="DAD17797.1"/>
    <property type="molecule type" value="Genomic_DNA"/>
</dbReference>
<dbReference type="GO" id="GO:0004553">
    <property type="term" value="F:hydrolase activity, hydrolyzing O-glycosyl compounds"/>
    <property type="evidence" value="ECO:0007669"/>
    <property type="project" value="InterPro"/>
</dbReference>
<comment type="caution">
    <text evidence="4">The sequence shown here is derived from an EMBL/GenBank/DDBJ whole genome shotgun (WGS) entry which is preliminary data.</text>
</comment>
<dbReference type="SUPFAM" id="SSF51445">
    <property type="entry name" value="(Trans)glycosidases"/>
    <property type="match status" value="1"/>
</dbReference>
<dbReference type="Proteomes" id="UP000607653">
    <property type="component" value="Unassembled WGS sequence"/>
</dbReference>
<proteinExistence type="inferred from homology"/>
<dbReference type="Pfam" id="PF00232">
    <property type="entry name" value="Glyco_hydro_1"/>
    <property type="match status" value="1"/>
</dbReference>
<evidence type="ECO:0000256" key="1">
    <source>
        <dbReference type="ARBA" id="ARBA00010838"/>
    </source>
</evidence>
<dbReference type="PRINTS" id="PR00131">
    <property type="entry name" value="GLHYDRLASE1"/>
</dbReference>
<dbReference type="InterPro" id="IPR017853">
    <property type="entry name" value="GH"/>
</dbReference>
<name>A0A822XC96_NELNU</name>
<gene>
    <name evidence="3" type="ORF">HUJ06_019259</name>
    <name evidence="4" type="ORF">HUJ06_019260</name>
</gene>
<dbReference type="PANTHER" id="PTHR10353">
    <property type="entry name" value="GLYCOSYL HYDROLASE"/>
    <property type="match status" value="1"/>
</dbReference>
<dbReference type="AlphaFoldDB" id="A0A822XC96"/>
<organism evidence="4 5">
    <name type="scientific">Nelumbo nucifera</name>
    <name type="common">Sacred lotus</name>
    <dbReference type="NCBI Taxonomy" id="4432"/>
    <lineage>
        <taxon>Eukaryota</taxon>
        <taxon>Viridiplantae</taxon>
        <taxon>Streptophyta</taxon>
        <taxon>Embryophyta</taxon>
        <taxon>Tracheophyta</taxon>
        <taxon>Spermatophyta</taxon>
        <taxon>Magnoliopsida</taxon>
        <taxon>Proteales</taxon>
        <taxon>Nelumbonaceae</taxon>
        <taxon>Nelumbo</taxon>
    </lineage>
</organism>
<dbReference type="PANTHER" id="PTHR10353:SF236">
    <property type="entry name" value="BETA-GLUCOSIDASE 18"/>
    <property type="match status" value="1"/>
</dbReference>
<reference evidence="4 5" key="1">
    <citation type="journal article" date="2020" name="Mol. Biol. Evol.">
        <title>Distinct Expression and Methylation Patterns for Genes with Different Fates following a Single Whole-Genome Duplication in Flowering Plants.</title>
        <authorList>
            <person name="Shi T."/>
            <person name="Rahmani R.S."/>
            <person name="Gugger P.F."/>
            <person name="Wang M."/>
            <person name="Li H."/>
            <person name="Zhang Y."/>
            <person name="Li Z."/>
            <person name="Wang Q."/>
            <person name="Van de Peer Y."/>
            <person name="Marchal K."/>
            <person name="Chen J."/>
        </authorList>
    </citation>
    <scope>NUCLEOTIDE SEQUENCE [LARGE SCALE GENOMIC DNA]</scope>
    <source>
        <tissue evidence="4">Leaf</tissue>
    </source>
</reference>
<keyword evidence="5" id="KW-1185">Reference proteome</keyword>
<comment type="similarity">
    <text evidence="1 2">Belongs to the glycosyl hydrolase 1 family.</text>
</comment>
<evidence type="ECO:0000256" key="2">
    <source>
        <dbReference type="RuleBase" id="RU003690"/>
    </source>
</evidence>
<accession>A0A822XC96</accession>
<dbReference type="InterPro" id="IPR001360">
    <property type="entry name" value="Glyco_hydro_1"/>
</dbReference>
<evidence type="ECO:0000313" key="4">
    <source>
        <dbReference type="EMBL" id="DAD17797.1"/>
    </source>
</evidence>
<evidence type="ECO:0000313" key="3">
    <source>
        <dbReference type="EMBL" id="DAD17796.1"/>
    </source>
</evidence>
<dbReference type="EMBL" id="DUZY01000001">
    <property type="protein sequence ID" value="DAD17796.1"/>
    <property type="molecule type" value="Genomic_DNA"/>
</dbReference>
<dbReference type="Gene3D" id="3.20.20.80">
    <property type="entry name" value="Glycosidases"/>
    <property type="match status" value="1"/>
</dbReference>
<sequence>MTGRVEYLKSYLASVNLAMKHGADVRGYFIWSLIDNFEWLYGYTLRFGIYYVDYNTLERTPKLSAIWYRQFLAGREKILTQKGSGFEFRRHLPF</sequence>
<dbReference type="GO" id="GO:0005975">
    <property type="term" value="P:carbohydrate metabolic process"/>
    <property type="evidence" value="ECO:0007669"/>
    <property type="project" value="InterPro"/>
</dbReference>
<protein>
    <submittedName>
        <fullName evidence="4">Uncharacterized protein</fullName>
    </submittedName>
</protein>
<evidence type="ECO:0000313" key="5">
    <source>
        <dbReference type="Proteomes" id="UP000607653"/>
    </source>
</evidence>